<evidence type="ECO:0000313" key="2">
    <source>
        <dbReference type="EMBL" id="RGD73085.1"/>
    </source>
</evidence>
<dbReference type="PANTHER" id="PTHR38447:SF1">
    <property type="entry name" value="RNA POLYMERASE-BINDING TRANSCRIPTION FACTOR CARD"/>
    <property type="match status" value="1"/>
</dbReference>
<dbReference type="SMART" id="SM01058">
    <property type="entry name" value="CarD_TRCF"/>
    <property type="match status" value="1"/>
</dbReference>
<dbReference type="InterPro" id="IPR042215">
    <property type="entry name" value="CarD-like_C"/>
</dbReference>
<proteinExistence type="predicted"/>
<gene>
    <name evidence="2" type="ORF">DW687_11545</name>
</gene>
<dbReference type="InterPro" id="IPR048792">
    <property type="entry name" value="CarD_C"/>
</dbReference>
<evidence type="ECO:0000259" key="1">
    <source>
        <dbReference type="SMART" id="SM01058"/>
    </source>
</evidence>
<dbReference type="PANTHER" id="PTHR38447">
    <property type="entry name" value="TRANSCRIPTION FACTOR YDEB-RELATED"/>
    <property type="match status" value="1"/>
</dbReference>
<dbReference type="GO" id="GO:0009303">
    <property type="term" value="P:rRNA transcription"/>
    <property type="evidence" value="ECO:0007669"/>
    <property type="project" value="TreeGrafter"/>
</dbReference>
<dbReference type="AlphaFoldDB" id="A0A3E3DVA6"/>
<evidence type="ECO:0000313" key="3">
    <source>
        <dbReference type="Proteomes" id="UP000261212"/>
    </source>
</evidence>
<dbReference type="EMBL" id="QUSM01000008">
    <property type="protein sequence ID" value="RGD73085.1"/>
    <property type="molecule type" value="Genomic_DNA"/>
</dbReference>
<comment type="caution">
    <text evidence="2">The sequence shown here is derived from an EMBL/GenBank/DDBJ whole genome shotgun (WGS) entry which is preliminary data.</text>
</comment>
<dbReference type="Gene3D" id="1.20.58.1290">
    <property type="entry name" value="CarD-like, C-terminal domain"/>
    <property type="match status" value="1"/>
</dbReference>
<dbReference type="Proteomes" id="UP000261212">
    <property type="component" value="Unassembled WGS sequence"/>
</dbReference>
<sequence length="170" mass="20077">MYKVDEIILYDTEGVCKISEITEKTFGGKKQKYYILSTVSKNSMTIYVPVDNEKQTSKMRKILSSDEIYKLIRNMPNEDLIWIENDGERKEKYKQIIQSGDRRGLIKIIRTLHFQKEQLTKQGKKLHMSDEQFMKSAQKILHEEFSHVLKIEPNQVIPFIVNELKIEHAN</sequence>
<dbReference type="InterPro" id="IPR003711">
    <property type="entry name" value="CarD-like/TRCF_RID"/>
</dbReference>
<dbReference type="Pfam" id="PF21095">
    <property type="entry name" value="CarD_C"/>
    <property type="match status" value="1"/>
</dbReference>
<feature type="domain" description="CarD-like/TRCF RNAP-interacting" evidence="1">
    <location>
        <begin position="1"/>
        <end position="113"/>
    </location>
</feature>
<name>A0A3E3DVA6_9FIRM</name>
<dbReference type="SUPFAM" id="SSF141259">
    <property type="entry name" value="CarD-like"/>
    <property type="match status" value="1"/>
</dbReference>
<dbReference type="InterPro" id="IPR036101">
    <property type="entry name" value="CarD-like/TRCF_RID_sf"/>
</dbReference>
<dbReference type="RefSeq" id="WP_117532804.1">
    <property type="nucleotide sequence ID" value="NZ_QUSM01000008.1"/>
</dbReference>
<organism evidence="2 3">
    <name type="scientific">Anaerofustis stercorihominis</name>
    <dbReference type="NCBI Taxonomy" id="214853"/>
    <lineage>
        <taxon>Bacteria</taxon>
        <taxon>Bacillati</taxon>
        <taxon>Bacillota</taxon>
        <taxon>Clostridia</taxon>
        <taxon>Eubacteriales</taxon>
        <taxon>Eubacteriaceae</taxon>
        <taxon>Anaerofustis</taxon>
    </lineage>
</organism>
<dbReference type="Gene3D" id="2.40.10.170">
    <property type="match status" value="1"/>
</dbReference>
<reference evidence="2 3" key="1">
    <citation type="submission" date="2018-08" db="EMBL/GenBank/DDBJ databases">
        <title>A genome reference for cultivated species of the human gut microbiota.</title>
        <authorList>
            <person name="Zou Y."/>
            <person name="Xue W."/>
            <person name="Luo G."/>
        </authorList>
    </citation>
    <scope>NUCLEOTIDE SEQUENCE [LARGE SCALE GENOMIC DNA]</scope>
    <source>
        <strain evidence="2 3">AM25-6</strain>
    </source>
</reference>
<protein>
    <submittedName>
        <fullName evidence="2">CarD family transcriptional regulator</fullName>
    </submittedName>
</protein>
<dbReference type="Pfam" id="PF02559">
    <property type="entry name" value="CarD_TRCF_RID"/>
    <property type="match status" value="1"/>
</dbReference>
<dbReference type="InterPro" id="IPR052531">
    <property type="entry name" value="CarD-like_regulator"/>
</dbReference>
<accession>A0A3E3DVA6</accession>